<dbReference type="GO" id="GO:0051213">
    <property type="term" value="F:dioxygenase activity"/>
    <property type="evidence" value="ECO:0007669"/>
    <property type="project" value="UniProtKB-KW"/>
</dbReference>
<dbReference type="Proteomes" id="UP000584867">
    <property type="component" value="Unassembled WGS sequence"/>
</dbReference>
<dbReference type="InterPro" id="IPR014710">
    <property type="entry name" value="RmlC-like_jellyroll"/>
</dbReference>
<dbReference type="AlphaFoldDB" id="A0A7W7ZMH8"/>
<dbReference type="InterPro" id="IPR053146">
    <property type="entry name" value="QDO-like"/>
</dbReference>
<evidence type="ECO:0000313" key="3">
    <source>
        <dbReference type="Proteomes" id="UP000584867"/>
    </source>
</evidence>
<protein>
    <submittedName>
        <fullName evidence="2">Quercetin dioxygenase-like cupin family protein</fullName>
    </submittedName>
</protein>
<gene>
    <name evidence="2" type="ORF">HDF15_001007</name>
</gene>
<dbReference type="Gene3D" id="2.60.120.10">
    <property type="entry name" value="Jelly Rolls"/>
    <property type="match status" value="1"/>
</dbReference>
<dbReference type="SUPFAM" id="SSF51182">
    <property type="entry name" value="RmlC-like cupins"/>
    <property type="match status" value="1"/>
</dbReference>
<dbReference type="PANTHER" id="PTHR36440:SF1">
    <property type="entry name" value="PUTATIVE (AFU_ORTHOLOGUE AFUA_8G07350)-RELATED"/>
    <property type="match status" value="1"/>
</dbReference>
<feature type="domain" description="Cupin type-2" evidence="1">
    <location>
        <begin position="46"/>
        <end position="117"/>
    </location>
</feature>
<keyword evidence="2" id="KW-0560">Oxidoreductase</keyword>
<dbReference type="InterPro" id="IPR013096">
    <property type="entry name" value="Cupin_2"/>
</dbReference>
<reference evidence="2 3" key="1">
    <citation type="submission" date="2020-08" db="EMBL/GenBank/DDBJ databases">
        <title>Genomic Encyclopedia of Type Strains, Phase IV (KMG-V): Genome sequencing to study the core and pangenomes of soil and plant-associated prokaryotes.</title>
        <authorList>
            <person name="Whitman W."/>
        </authorList>
    </citation>
    <scope>NUCLEOTIDE SEQUENCE [LARGE SCALE GENOMIC DNA]</scope>
    <source>
        <strain evidence="2 3">X5P3</strain>
    </source>
</reference>
<comment type="caution">
    <text evidence="2">The sequence shown here is derived from an EMBL/GenBank/DDBJ whole genome shotgun (WGS) entry which is preliminary data.</text>
</comment>
<organism evidence="2 3">
    <name type="scientific">Granulicella mallensis</name>
    <dbReference type="NCBI Taxonomy" id="940614"/>
    <lineage>
        <taxon>Bacteria</taxon>
        <taxon>Pseudomonadati</taxon>
        <taxon>Acidobacteriota</taxon>
        <taxon>Terriglobia</taxon>
        <taxon>Terriglobales</taxon>
        <taxon>Acidobacteriaceae</taxon>
        <taxon>Granulicella</taxon>
    </lineage>
</organism>
<dbReference type="Pfam" id="PF07883">
    <property type="entry name" value="Cupin_2"/>
    <property type="match status" value="1"/>
</dbReference>
<evidence type="ECO:0000313" key="2">
    <source>
        <dbReference type="EMBL" id="MBB5062677.1"/>
    </source>
</evidence>
<dbReference type="InterPro" id="IPR011051">
    <property type="entry name" value="RmlC_Cupin_sf"/>
</dbReference>
<keyword evidence="2" id="KW-0223">Dioxygenase</keyword>
<dbReference type="RefSeq" id="WP_184253263.1">
    <property type="nucleotide sequence ID" value="NZ_JACHIO010000003.1"/>
</dbReference>
<proteinExistence type="predicted"/>
<dbReference type="PANTHER" id="PTHR36440">
    <property type="entry name" value="PUTATIVE (AFU_ORTHOLOGUE AFUA_8G07350)-RELATED"/>
    <property type="match status" value="1"/>
</dbReference>
<sequence>MQQGLVTGHVVRKLGPNEGRTIAVGGTRLIWKATGEDTGFATSAYEMELTPGNGIPMHSHAYAEIFYIISGQTDFVWIDIDDQEHWVRCSAGDTLVAPINVLHAFHNRTKEPTRFMSFSTYYHQVGLDKYGMAVSIDDPLPPPQEPTEADGKQYLEVLKDASKTVDMYFPLMHAKNGMEIFEDLAKRNL</sequence>
<name>A0A7W7ZMH8_9BACT</name>
<evidence type="ECO:0000259" key="1">
    <source>
        <dbReference type="Pfam" id="PF07883"/>
    </source>
</evidence>
<accession>A0A7W7ZMH8</accession>
<dbReference type="EMBL" id="JACHIO010000003">
    <property type="protein sequence ID" value="MBB5062677.1"/>
    <property type="molecule type" value="Genomic_DNA"/>
</dbReference>